<comment type="similarity">
    <text evidence="2">Belongs to the protein kinase superfamily. ADCK protein kinase family.</text>
</comment>
<reference evidence="12" key="1">
    <citation type="journal article" date="2015" name="Genome Announc.">
        <title>Whole-Genome Sequences of 80 Environmental and Clinical Isolates of Burkholderia pseudomallei.</title>
        <authorList>
            <person name="Johnson S.L."/>
            <person name="Baker A.L."/>
            <person name="Chain P.S."/>
            <person name="Currie B.J."/>
            <person name="Daligault H.E."/>
            <person name="Davenport K.W."/>
            <person name="Davis C.B."/>
            <person name="Inglis T.J."/>
            <person name="Kaestli M."/>
            <person name="Koren S."/>
            <person name="Mayo M."/>
            <person name="Merritt A.J."/>
            <person name="Price E.P."/>
            <person name="Sarovich D.S."/>
            <person name="Warner J."/>
            <person name="Rosovitz M.J."/>
        </authorList>
    </citation>
    <scope>NUCLEOTIDE SEQUENCE [LARGE SCALE GENOMIC DNA]</scope>
    <source>
        <strain evidence="12">DSM 2030</strain>
    </source>
</reference>
<gene>
    <name evidence="11" type="ORF">TKV_c11430</name>
</gene>
<keyword evidence="12" id="KW-1185">Reference proteome</keyword>
<dbReference type="Proteomes" id="UP000029669">
    <property type="component" value="Chromosome"/>
</dbReference>
<dbReference type="PANTHER" id="PTHR10566">
    <property type="entry name" value="CHAPERONE-ACTIVITY OF BC1 COMPLEX CABC1 -RELATED"/>
    <property type="match status" value="1"/>
</dbReference>
<dbReference type="InterPro" id="IPR010232">
    <property type="entry name" value="UbiB"/>
</dbReference>
<dbReference type="InterPro" id="IPR004147">
    <property type="entry name" value="ABC1_dom"/>
</dbReference>
<dbReference type="STRING" id="2325.TKV_c11430"/>
<keyword evidence="8 9" id="KW-0472">Membrane</keyword>
<evidence type="ECO:0000256" key="7">
    <source>
        <dbReference type="ARBA" id="ARBA00022989"/>
    </source>
</evidence>
<dbReference type="PROSITE" id="PS50011">
    <property type="entry name" value="PROTEIN_KINASE_DOM"/>
    <property type="match status" value="1"/>
</dbReference>
<evidence type="ECO:0000256" key="3">
    <source>
        <dbReference type="ARBA" id="ARBA00022475"/>
    </source>
</evidence>
<keyword evidence="11" id="KW-0830">Ubiquinone</keyword>
<accession>A0A097AR71</accession>
<dbReference type="NCBIfam" id="TIGR01982">
    <property type="entry name" value="UbiB"/>
    <property type="match status" value="1"/>
</dbReference>
<keyword evidence="5" id="KW-0831">Ubiquinone biosynthesis</keyword>
<dbReference type="InterPro" id="IPR011009">
    <property type="entry name" value="Kinase-like_dom_sf"/>
</dbReference>
<evidence type="ECO:0000313" key="12">
    <source>
        <dbReference type="Proteomes" id="UP000029669"/>
    </source>
</evidence>
<dbReference type="CDD" id="cd05121">
    <property type="entry name" value="ABC1_ADCK3-like"/>
    <property type="match status" value="1"/>
</dbReference>
<feature type="transmembrane region" description="Helical" evidence="9">
    <location>
        <begin position="497"/>
        <end position="516"/>
    </location>
</feature>
<dbReference type="eggNOG" id="COG0661">
    <property type="taxonomic scope" value="Bacteria"/>
</dbReference>
<dbReference type="GO" id="GO:0004672">
    <property type="term" value="F:protein kinase activity"/>
    <property type="evidence" value="ECO:0007669"/>
    <property type="project" value="InterPro"/>
</dbReference>
<evidence type="ECO:0000256" key="4">
    <source>
        <dbReference type="ARBA" id="ARBA00022519"/>
    </source>
</evidence>
<dbReference type="EMBL" id="CP009170">
    <property type="protein sequence ID" value="AIS52315.1"/>
    <property type="molecule type" value="Genomic_DNA"/>
</dbReference>
<dbReference type="AlphaFoldDB" id="A0A097AR71"/>
<evidence type="ECO:0000256" key="9">
    <source>
        <dbReference type="SAM" id="Phobius"/>
    </source>
</evidence>
<evidence type="ECO:0000313" key="11">
    <source>
        <dbReference type="EMBL" id="AIS52315.1"/>
    </source>
</evidence>
<sequence length="555" mass="63886">MNLSFIFRNKNIAKRYREILRILTKNGFGFISDILVKGGYIPFHILKGHDYIGIGERVRKTLEELGPTFIKMGQLLSTRADLIPHDILLELSKLQDEVVPENFEAIKNIIECELKRKISDLFMYFDVNPIASASIGQVYRATTKEGKDVVVKVQRTDVSYKINADIIILKNIAKILNDRIMDSPVDFVEIIDELSESLLNELDYTQEGNNADRFRENFKNEDYIYIPKVYWEYTTKRILTMEYVEGISVKNKELLIQKGFDLKKIARNGAWSIFLQVYEFGFFHGDPHPGNILITNDGKISYIDFGIVGYLDKSTREMIIDLFKAFAENDTEEVIGVLSDIGAIRPETNLRSLKSDLNHIINYFYNTPLKNINMNDSMRRIMSTVYKHRLILPSEFTLLLRSLATIEGVGTSLDPDFSISNVAKDFVKQVYLRNISVTKILKENSKDLHKAIVVLRKLPYKIQNIMTKLIKDDIKVRINIDESESMRYDLNIMINKVIVSIIASALIVGSSLVLTSQGGYKIFGYNAIGFFGYVIASLLCMWVFYRIFIIERRKK</sequence>
<dbReference type="OrthoDB" id="9795390at2"/>
<feature type="domain" description="Protein kinase" evidence="10">
    <location>
        <begin position="124"/>
        <end position="494"/>
    </location>
</feature>
<protein>
    <submittedName>
        <fullName evidence="11">Ubiquinone biosynthesis protein</fullName>
    </submittedName>
</protein>
<feature type="transmembrane region" description="Helical" evidence="9">
    <location>
        <begin position="522"/>
        <end position="545"/>
    </location>
</feature>
<evidence type="ECO:0000256" key="1">
    <source>
        <dbReference type="ARBA" id="ARBA00005020"/>
    </source>
</evidence>
<dbReference type="HOGENOM" id="CLU_006533_0_2_9"/>
<evidence type="ECO:0000256" key="6">
    <source>
        <dbReference type="ARBA" id="ARBA00022692"/>
    </source>
</evidence>
<dbReference type="GO" id="GO:0005524">
    <property type="term" value="F:ATP binding"/>
    <property type="evidence" value="ECO:0007669"/>
    <property type="project" value="InterPro"/>
</dbReference>
<keyword evidence="4" id="KW-0997">Cell inner membrane</keyword>
<evidence type="ECO:0000259" key="10">
    <source>
        <dbReference type="PROSITE" id="PS50011"/>
    </source>
</evidence>
<keyword evidence="7 9" id="KW-1133">Transmembrane helix</keyword>
<dbReference type="GO" id="GO:0006744">
    <property type="term" value="P:ubiquinone biosynthetic process"/>
    <property type="evidence" value="ECO:0007669"/>
    <property type="project" value="UniProtKB-UniPathway"/>
</dbReference>
<dbReference type="InterPro" id="IPR000719">
    <property type="entry name" value="Prot_kinase_dom"/>
</dbReference>
<dbReference type="InterPro" id="IPR050154">
    <property type="entry name" value="UbiB_kinase"/>
</dbReference>
<keyword evidence="3" id="KW-1003">Cell membrane</keyword>
<dbReference type="KEGG" id="tki:TKV_c11430"/>
<dbReference type="Pfam" id="PF03109">
    <property type="entry name" value="ABC1"/>
    <property type="match status" value="1"/>
</dbReference>
<evidence type="ECO:0000256" key="8">
    <source>
        <dbReference type="ARBA" id="ARBA00023136"/>
    </source>
</evidence>
<dbReference type="PANTHER" id="PTHR10566:SF113">
    <property type="entry name" value="PROTEIN ACTIVITY OF BC1 COMPLEX KINASE 7, CHLOROPLASTIC"/>
    <property type="match status" value="1"/>
</dbReference>
<proteinExistence type="inferred from homology"/>
<organism evidence="11 12">
    <name type="scientific">Thermoanaerobacter kivui</name>
    <name type="common">Acetogenium kivui</name>
    <dbReference type="NCBI Taxonomy" id="2325"/>
    <lineage>
        <taxon>Bacteria</taxon>
        <taxon>Bacillati</taxon>
        <taxon>Bacillota</taxon>
        <taxon>Clostridia</taxon>
        <taxon>Thermoanaerobacterales</taxon>
        <taxon>Thermoanaerobacteraceae</taxon>
        <taxon>Thermoanaerobacter</taxon>
    </lineage>
</organism>
<keyword evidence="6 9" id="KW-0812">Transmembrane</keyword>
<dbReference type="RefSeq" id="WP_049685089.1">
    <property type="nucleotide sequence ID" value="NZ_CP009170.1"/>
</dbReference>
<name>A0A097AR71_THEKI</name>
<dbReference type="UniPathway" id="UPA00232"/>
<evidence type="ECO:0000256" key="5">
    <source>
        <dbReference type="ARBA" id="ARBA00022688"/>
    </source>
</evidence>
<evidence type="ECO:0000256" key="2">
    <source>
        <dbReference type="ARBA" id="ARBA00009670"/>
    </source>
</evidence>
<dbReference type="SUPFAM" id="SSF56112">
    <property type="entry name" value="Protein kinase-like (PK-like)"/>
    <property type="match status" value="1"/>
</dbReference>
<comment type="pathway">
    <text evidence="1">Cofactor biosynthesis; ubiquinone biosynthesis [regulation].</text>
</comment>
<dbReference type="Gene3D" id="1.10.510.10">
    <property type="entry name" value="Transferase(Phosphotransferase) domain 1"/>
    <property type="match status" value="1"/>
</dbReference>
<dbReference type="SMART" id="SM00220">
    <property type="entry name" value="S_TKc"/>
    <property type="match status" value="1"/>
</dbReference>